<keyword evidence="2" id="KW-0812">Transmembrane</keyword>
<keyword evidence="4" id="KW-1185">Reference proteome</keyword>
<keyword evidence="2" id="KW-1133">Transmembrane helix</keyword>
<feature type="region of interest" description="Disordered" evidence="1">
    <location>
        <begin position="497"/>
        <end position="520"/>
    </location>
</feature>
<organism evidence="3 4">
    <name type="scientific">Roridomyces roridus</name>
    <dbReference type="NCBI Taxonomy" id="1738132"/>
    <lineage>
        <taxon>Eukaryota</taxon>
        <taxon>Fungi</taxon>
        <taxon>Dikarya</taxon>
        <taxon>Basidiomycota</taxon>
        <taxon>Agaricomycotina</taxon>
        <taxon>Agaricomycetes</taxon>
        <taxon>Agaricomycetidae</taxon>
        <taxon>Agaricales</taxon>
        <taxon>Marasmiineae</taxon>
        <taxon>Mycenaceae</taxon>
        <taxon>Roridomyces</taxon>
    </lineage>
</organism>
<feature type="transmembrane region" description="Helical" evidence="2">
    <location>
        <begin position="163"/>
        <end position="185"/>
    </location>
</feature>
<evidence type="ECO:0000313" key="4">
    <source>
        <dbReference type="Proteomes" id="UP001221142"/>
    </source>
</evidence>
<dbReference type="EMBL" id="JARKIF010000014">
    <property type="protein sequence ID" value="KAJ7623653.1"/>
    <property type="molecule type" value="Genomic_DNA"/>
</dbReference>
<comment type="caution">
    <text evidence="3">The sequence shown here is derived from an EMBL/GenBank/DDBJ whole genome shotgun (WGS) entry which is preliminary data.</text>
</comment>
<evidence type="ECO:0000313" key="3">
    <source>
        <dbReference type="EMBL" id="KAJ7623653.1"/>
    </source>
</evidence>
<gene>
    <name evidence="3" type="ORF">FB45DRAFT_926350</name>
</gene>
<feature type="region of interest" description="Disordered" evidence="1">
    <location>
        <begin position="296"/>
        <end position="316"/>
    </location>
</feature>
<reference evidence="3" key="1">
    <citation type="submission" date="2023-03" db="EMBL/GenBank/DDBJ databases">
        <title>Massive genome expansion in bonnet fungi (Mycena s.s.) driven by repeated elements and novel gene families across ecological guilds.</title>
        <authorList>
            <consortium name="Lawrence Berkeley National Laboratory"/>
            <person name="Harder C.B."/>
            <person name="Miyauchi S."/>
            <person name="Viragh M."/>
            <person name="Kuo A."/>
            <person name="Thoen E."/>
            <person name="Andreopoulos B."/>
            <person name="Lu D."/>
            <person name="Skrede I."/>
            <person name="Drula E."/>
            <person name="Henrissat B."/>
            <person name="Morin E."/>
            <person name="Kohler A."/>
            <person name="Barry K."/>
            <person name="LaButti K."/>
            <person name="Morin E."/>
            <person name="Salamov A."/>
            <person name="Lipzen A."/>
            <person name="Mereny Z."/>
            <person name="Hegedus B."/>
            <person name="Baldrian P."/>
            <person name="Stursova M."/>
            <person name="Weitz H."/>
            <person name="Taylor A."/>
            <person name="Grigoriev I.V."/>
            <person name="Nagy L.G."/>
            <person name="Martin F."/>
            <person name="Kauserud H."/>
        </authorList>
    </citation>
    <scope>NUCLEOTIDE SEQUENCE</scope>
    <source>
        <strain evidence="3">9284</strain>
    </source>
</reference>
<dbReference type="AlphaFoldDB" id="A0AAD7BKZ1"/>
<name>A0AAD7BKZ1_9AGAR</name>
<feature type="region of interest" description="Disordered" evidence="1">
    <location>
        <begin position="370"/>
        <end position="389"/>
    </location>
</feature>
<feature type="compositionally biased region" description="Low complexity" evidence="1">
    <location>
        <begin position="88"/>
        <end position="133"/>
    </location>
</feature>
<feature type="compositionally biased region" description="Low complexity" evidence="1">
    <location>
        <begin position="54"/>
        <end position="79"/>
    </location>
</feature>
<dbReference type="Proteomes" id="UP001221142">
    <property type="component" value="Unassembled WGS sequence"/>
</dbReference>
<evidence type="ECO:0000256" key="1">
    <source>
        <dbReference type="SAM" id="MobiDB-lite"/>
    </source>
</evidence>
<protein>
    <recommendedName>
        <fullName evidence="5">Transmembrane protein</fullName>
    </recommendedName>
</protein>
<feature type="compositionally biased region" description="Basic residues" evidence="1">
    <location>
        <begin position="1"/>
        <end position="17"/>
    </location>
</feature>
<feature type="region of interest" description="Disordered" evidence="1">
    <location>
        <begin position="1"/>
        <end position="135"/>
    </location>
</feature>
<keyword evidence="2" id="KW-0472">Membrane</keyword>
<sequence>MSPRAHQARAARLRHSNRAGGFGAFNPENGDDFTLPFPFPPSDATKTKTQGIQTTPSVPEVPATPSTPSVPSVPAVPSAPSVPPAPSTPSSSSVVQTSSSAPLPSSTFASSSSSVLTTSSTSTTHRSASTTYSGTALGPKTITRTTSAAVLISSAAPSTSSALVAPVVGGVVGGIAGLAILLFLITFFMRRRQKDDEVVNFDPGVFRRSAMLISDPPTHQDTVDRGYNPPAPPTMVQRGPMYPVQDYNNSPIDAHTPTSGSALIFQAPFSPIAHGPASPVSAYDHVPAPAPVLTRNTSTTTSSTHESVQNMPYPIPNTLAVPDEYLDLERTSVTPFQAAQYAEISQRLNTQVPKGLDTPAVEQFMENKMPTKDADLPPLPPKESDPFADEADEEHDTEVTLPMVQELSFPVPPSPAHSVSRFRVDSTPPTLPEIVVQSRVSVNSTYLSEAGSPFAPGFPASQTVLMKGSESPMGSRFPVTPSPLASSFVVPSPPATREEFVVPAPPPAAQPRPDAHARQSVYTLYDPEDAYGGI</sequence>
<accession>A0AAD7BKZ1</accession>
<evidence type="ECO:0008006" key="5">
    <source>
        <dbReference type="Google" id="ProtNLM"/>
    </source>
</evidence>
<evidence type="ECO:0000256" key="2">
    <source>
        <dbReference type="SAM" id="Phobius"/>
    </source>
</evidence>
<proteinExistence type="predicted"/>